<evidence type="ECO:0000313" key="3">
    <source>
        <dbReference type="Proteomes" id="UP000253410"/>
    </source>
</evidence>
<dbReference type="CDD" id="cd06433">
    <property type="entry name" value="GT_2_WfgS_like"/>
    <property type="match status" value="1"/>
</dbReference>
<dbReference type="PANTHER" id="PTHR43685:SF2">
    <property type="entry name" value="GLYCOSYLTRANSFERASE 2-LIKE DOMAIN-CONTAINING PROTEIN"/>
    <property type="match status" value="1"/>
</dbReference>
<keyword evidence="2" id="KW-0808">Transferase</keyword>
<dbReference type="Gene3D" id="3.90.550.10">
    <property type="entry name" value="Spore Coat Polysaccharide Biosynthesis Protein SpsA, Chain A"/>
    <property type="match status" value="1"/>
</dbReference>
<keyword evidence="3" id="KW-1185">Reference proteome</keyword>
<dbReference type="AlphaFoldDB" id="A0A365XVG0"/>
<protein>
    <submittedName>
        <fullName evidence="2">Glycosyltransferase</fullName>
    </submittedName>
</protein>
<dbReference type="PANTHER" id="PTHR43685">
    <property type="entry name" value="GLYCOSYLTRANSFERASE"/>
    <property type="match status" value="1"/>
</dbReference>
<dbReference type="OrthoDB" id="9788101at2"/>
<dbReference type="InterPro" id="IPR029044">
    <property type="entry name" value="Nucleotide-diphossugar_trans"/>
</dbReference>
<organism evidence="2 3">
    <name type="scientific">Chitinophaga flava</name>
    <dbReference type="NCBI Taxonomy" id="2259036"/>
    <lineage>
        <taxon>Bacteria</taxon>
        <taxon>Pseudomonadati</taxon>
        <taxon>Bacteroidota</taxon>
        <taxon>Chitinophagia</taxon>
        <taxon>Chitinophagales</taxon>
        <taxon>Chitinophagaceae</taxon>
        <taxon>Chitinophaga</taxon>
    </lineage>
</organism>
<feature type="domain" description="Glycosyltransferase 2-like" evidence="1">
    <location>
        <begin position="8"/>
        <end position="132"/>
    </location>
</feature>
<reference evidence="2 3" key="1">
    <citation type="submission" date="2018-05" db="EMBL/GenBank/DDBJ databases">
        <title>Chitinophaga sp. K3CV102501T nov., isolated from isolated from a monsoon evergreen broad-leaved forest soil.</title>
        <authorList>
            <person name="Lv Y."/>
        </authorList>
    </citation>
    <scope>NUCLEOTIDE SEQUENCE [LARGE SCALE GENOMIC DNA]</scope>
    <source>
        <strain evidence="2 3">GDMCC 1.1325</strain>
    </source>
</reference>
<dbReference type="Pfam" id="PF00535">
    <property type="entry name" value="Glycos_transf_2"/>
    <property type="match status" value="1"/>
</dbReference>
<proteinExistence type="predicted"/>
<evidence type="ECO:0000313" key="2">
    <source>
        <dbReference type="EMBL" id="RBL90339.1"/>
    </source>
</evidence>
<gene>
    <name evidence="2" type="ORF">DF182_28155</name>
</gene>
<name>A0A365XVG0_9BACT</name>
<dbReference type="Proteomes" id="UP000253410">
    <property type="component" value="Unassembled WGS sequence"/>
</dbReference>
<sequence length="244" mass="27932">MNAKPAISIIIATYNAEKDIRECLASIAAQPFKDIEVVVADGGSSDGTVAILKEYASQYRLIWTSEKDKGIYDALNKGVAMASGKWIHFLGADDRLLPGFSELAAQLQDENAVYYGITKEYHNDGRKELTGLLTGKFSRYRMAKGCINHQAILYPASVFQKYSYNLRYQVYSDYDLNIRVWGDNGYKKHFYPIPVVSYNMSGFSANNPDKLFLEDKPAIIRENLGWIVYFRFMLKEWKRRRKEA</sequence>
<accession>A0A365XVG0</accession>
<dbReference type="GO" id="GO:0016740">
    <property type="term" value="F:transferase activity"/>
    <property type="evidence" value="ECO:0007669"/>
    <property type="project" value="UniProtKB-KW"/>
</dbReference>
<dbReference type="InterPro" id="IPR050834">
    <property type="entry name" value="Glycosyltransf_2"/>
</dbReference>
<dbReference type="InterPro" id="IPR001173">
    <property type="entry name" value="Glyco_trans_2-like"/>
</dbReference>
<dbReference type="SUPFAM" id="SSF53448">
    <property type="entry name" value="Nucleotide-diphospho-sugar transferases"/>
    <property type="match status" value="1"/>
</dbReference>
<evidence type="ECO:0000259" key="1">
    <source>
        <dbReference type="Pfam" id="PF00535"/>
    </source>
</evidence>
<comment type="caution">
    <text evidence="2">The sequence shown here is derived from an EMBL/GenBank/DDBJ whole genome shotgun (WGS) entry which is preliminary data.</text>
</comment>
<dbReference type="RefSeq" id="WP_113619088.1">
    <property type="nucleotide sequence ID" value="NZ_QFFJ01000002.1"/>
</dbReference>
<dbReference type="EMBL" id="QFFJ01000002">
    <property type="protein sequence ID" value="RBL90339.1"/>
    <property type="molecule type" value="Genomic_DNA"/>
</dbReference>